<reference evidence="1 2" key="1">
    <citation type="journal article" date="2019" name="Int. J. Syst. Evol. Microbiol.">
        <title>The Global Catalogue of Microorganisms (GCM) 10K type strain sequencing project: providing services to taxonomists for standard genome sequencing and annotation.</title>
        <authorList>
            <consortium name="The Broad Institute Genomics Platform"/>
            <consortium name="The Broad Institute Genome Sequencing Center for Infectious Disease"/>
            <person name="Wu L."/>
            <person name="Ma J."/>
        </authorList>
    </citation>
    <scope>NUCLEOTIDE SEQUENCE [LARGE SCALE GENOMIC DNA]</scope>
    <source>
        <strain evidence="1 2">JCM 15592</strain>
    </source>
</reference>
<sequence length="60" mass="6986">MTGWLTTGRSAYDGTGEHPARAYSLHFGWRQAYDLFEITGPNAKTEQLMRLWVIPRWSTR</sequence>
<comment type="caution">
    <text evidence="1">The sequence shown here is derived from an EMBL/GenBank/DDBJ whole genome shotgun (WGS) entry which is preliminary data.</text>
</comment>
<dbReference type="RefSeq" id="WP_344080146.1">
    <property type="nucleotide sequence ID" value="NZ_BAAAPO010000006.1"/>
</dbReference>
<keyword evidence="2" id="KW-1185">Reference proteome</keyword>
<accession>A0ABN2LA36</accession>
<evidence type="ECO:0000313" key="2">
    <source>
        <dbReference type="Proteomes" id="UP001499938"/>
    </source>
</evidence>
<dbReference type="EMBL" id="BAAAPO010000006">
    <property type="protein sequence ID" value="GAA1780807.1"/>
    <property type="molecule type" value="Genomic_DNA"/>
</dbReference>
<evidence type="ECO:0000313" key="1">
    <source>
        <dbReference type="EMBL" id="GAA1780807.1"/>
    </source>
</evidence>
<proteinExistence type="predicted"/>
<name>A0ABN2LA36_9MICO</name>
<organism evidence="1 2">
    <name type="scientific">Nostocoides veronense</name>
    <dbReference type="NCBI Taxonomy" id="330836"/>
    <lineage>
        <taxon>Bacteria</taxon>
        <taxon>Bacillati</taxon>
        <taxon>Actinomycetota</taxon>
        <taxon>Actinomycetes</taxon>
        <taxon>Micrococcales</taxon>
        <taxon>Intrasporangiaceae</taxon>
        <taxon>Nostocoides</taxon>
    </lineage>
</organism>
<dbReference type="Proteomes" id="UP001499938">
    <property type="component" value="Unassembled WGS sequence"/>
</dbReference>
<gene>
    <name evidence="1" type="ORF">GCM10009811_02660</name>
</gene>
<protein>
    <submittedName>
        <fullName evidence="1">Uncharacterized protein</fullName>
    </submittedName>
</protein>